<reference evidence="2" key="1">
    <citation type="submission" date="2021-01" db="EMBL/GenBank/DDBJ databases">
        <authorList>
            <person name="Corre E."/>
            <person name="Pelletier E."/>
            <person name="Niang G."/>
            <person name="Scheremetjew M."/>
            <person name="Finn R."/>
            <person name="Kale V."/>
            <person name="Holt S."/>
            <person name="Cochrane G."/>
            <person name="Meng A."/>
            <person name="Brown T."/>
            <person name="Cohen L."/>
        </authorList>
    </citation>
    <scope>NUCLEOTIDE SEQUENCE</scope>
    <source>
        <strain evidence="2">RCC3387</strain>
    </source>
</reference>
<feature type="region of interest" description="Disordered" evidence="1">
    <location>
        <begin position="1"/>
        <end position="27"/>
    </location>
</feature>
<dbReference type="InterPro" id="IPR002110">
    <property type="entry name" value="Ankyrin_rpt"/>
</dbReference>
<dbReference type="Gene3D" id="1.25.40.20">
    <property type="entry name" value="Ankyrin repeat-containing domain"/>
    <property type="match status" value="2"/>
</dbReference>
<organism evidence="2">
    <name type="scientific">Zooxanthella nutricula</name>
    <dbReference type="NCBI Taxonomy" id="1333877"/>
    <lineage>
        <taxon>Eukaryota</taxon>
        <taxon>Sar</taxon>
        <taxon>Alveolata</taxon>
        <taxon>Dinophyceae</taxon>
        <taxon>Peridiniales</taxon>
        <taxon>Peridiniales incertae sedis</taxon>
        <taxon>Zooxanthella</taxon>
    </lineage>
</organism>
<accession>A0A6U9GP45</accession>
<sequence length="885" mass="99609">MACLRQDGSRQVREGHGGRKQRRRGGEGCFAARADRATGRGAFVVCGRRDRRRAEVVRLWGQGRVGVVDDATLGRRGQAGAGRGRQQRRRGLRAHRVGRPWRPHDPLAQIPSAQACTGFARSSFSFSRSGDYACIRPKELIAHREEYDPGEGHGVFQEYFPMFIVPLMALLKCKKMRAFQELLARGWLQEKTVAMHKRIVFISHQWLSFNHPDPHRLQIRCLQKFVMQAIQGLVDLPYYWEWANDGKYLTMTGEMLQRAMPHALFWLDFSSMPQPGWKPKGKAKTAVEGAAGTDHRFTGDALGENLLKAVNSIPKYIECCTFAIVLAPDAVNIDLKTKANLWTWRQRGWCRMEYFALSLINNGIPTITISEVGIQYLRVSDGRNDSPIEGIFGCCQMNHTIGGRTIPCDSHKVRELASTMLFTLVGFFQTVATQKLYFFVVWIVVALHQPWWTRGPGAGANAITDGEADFADLIHHLRAEKLPLLFKVCGFDYLFITIASNRIAATRHLLEKRADPNSVMFWPFSRKWVTPMFMAMRYSEPEMVDLLVSFKAEVTWRPGLKLAMRWAEDPLSLGAAYHGNRDNIPAFCRHFPDYDKMPAFFCAFYEGKTDCVRALIDVRADVNGYHYHPYNKWARLENNWIFSIETWAQRLRLGLSGYEGLTPMHGAILFMGNRFCDPVELTRVMLDAKADVNLRTKVTGAARIRALSAAALARIGVRSKGMSRASEFSGLTPLHLALRMDFAWDKQAWRGINREVVQMLLDAKAQTDATNDMGLTPVELAVKTHISDENAISAMSTAVSGTNLEEEVDATISRTPSMLVKKRTSLSHDVQDEIDFALSVRNETLVEQRKSKKAEIDKALAAGVEGTQCTVSGGTTTIVAPAEWL</sequence>
<feature type="compositionally biased region" description="Basic and acidic residues" evidence="1">
    <location>
        <begin position="7"/>
        <end position="17"/>
    </location>
</feature>
<evidence type="ECO:0000256" key="1">
    <source>
        <dbReference type="SAM" id="MobiDB-lite"/>
    </source>
</evidence>
<feature type="compositionally biased region" description="Basic residues" evidence="1">
    <location>
        <begin position="85"/>
        <end position="101"/>
    </location>
</feature>
<evidence type="ECO:0000313" key="2">
    <source>
        <dbReference type="EMBL" id="CAD9622040.1"/>
    </source>
</evidence>
<dbReference type="SMART" id="SM00248">
    <property type="entry name" value="ANK"/>
    <property type="match status" value="5"/>
</dbReference>
<dbReference type="EMBL" id="HBGW01071756">
    <property type="protein sequence ID" value="CAD9622040.1"/>
    <property type="molecule type" value="Transcribed_RNA"/>
</dbReference>
<name>A0A6U9GP45_9DINO</name>
<dbReference type="InterPro" id="IPR052391">
    <property type="entry name" value="E3_Ligase-Neurotoxin"/>
</dbReference>
<dbReference type="PANTHER" id="PTHR24133:SF40">
    <property type="entry name" value="ANKYRIN REPEAT DOMAIN 44"/>
    <property type="match status" value="1"/>
</dbReference>
<gene>
    <name evidence="2" type="ORF">BRAN1462_LOCUS45788</name>
</gene>
<feature type="region of interest" description="Disordered" evidence="1">
    <location>
        <begin position="75"/>
        <end position="105"/>
    </location>
</feature>
<protein>
    <submittedName>
        <fullName evidence="2">Uncharacterized protein</fullName>
    </submittedName>
</protein>
<proteinExistence type="predicted"/>
<dbReference type="SUPFAM" id="SSF48403">
    <property type="entry name" value="Ankyrin repeat"/>
    <property type="match status" value="1"/>
</dbReference>
<dbReference type="InterPro" id="IPR036770">
    <property type="entry name" value="Ankyrin_rpt-contain_sf"/>
</dbReference>
<dbReference type="PANTHER" id="PTHR24133">
    <property type="entry name" value="ANKYRIN DOMAIN-CONTAINING"/>
    <property type="match status" value="1"/>
</dbReference>
<dbReference type="AlphaFoldDB" id="A0A6U9GP45"/>